<evidence type="ECO:0000313" key="3">
    <source>
        <dbReference type="Proteomes" id="UP000243904"/>
    </source>
</evidence>
<reference evidence="3" key="1">
    <citation type="submission" date="2016-10" db="EMBL/GenBank/DDBJ databases">
        <authorList>
            <person name="Varghese N."/>
            <person name="Submissions S."/>
        </authorList>
    </citation>
    <scope>NUCLEOTIDE SEQUENCE [LARGE SCALE GENOMIC DNA]</scope>
    <source>
        <strain evidence="3">GAS369</strain>
    </source>
</reference>
<organism evidence="2 3">
    <name type="scientific">Bradyrhizobium canariense</name>
    <dbReference type="NCBI Taxonomy" id="255045"/>
    <lineage>
        <taxon>Bacteria</taxon>
        <taxon>Pseudomonadati</taxon>
        <taxon>Pseudomonadota</taxon>
        <taxon>Alphaproteobacteria</taxon>
        <taxon>Hyphomicrobiales</taxon>
        <taxon>Nitrobacteraceae</taxon>
        <taxon>Bradyrhizobium</taxon>
    </lineage>
</organism>
<evidence type="ECO:0000313" key="2">
    <source>
        <dbReference type="EMBL" id="SDT42278.1"/>
    </source>
</evidence>
<feature type="transmembrane region" description="Helical" evidence="1">
    <location>
        <begin position="378"/>
        <end position="399"/>
    </location>
</feature>
<keyword evidence="3" id="KW-1185">Reference proteome</keyword>
<protein>
    <submittedName>
        <fullName evidence="2">Uncharacterized protein</fullName>
    </submittedName>
</protein>
<dbReference type="EMBL" id="LT629750">
    <property type="protein sequence ID" value="SDT42278.1"/>
    <property type="molecule type" value="Genomic_DNA"/>
</dbReference>
<proteinExistence type="predicted"/>
<accession>A0A1H2A8I8</accession>
<sequence length="403" mass="44143">MIDTRYQWVAELERLSPIIKTYDLTNTTLKKNTVYVDRTSNQSDRTRDKDAFNVANSPPHNAIIVDAVAALQGKMPDDAIRSLLGELTSKKTYGAFSELVAYKWLNDAGLPFTAQAPMTGADVVNPNGTAADGQTTFPSGKIANLDIKGFGFVEHKTEILQKRLADEFPKDVVQFGGDWSLSIDTLQDLLDYKGFSSLVAELQSSGQAKRGALEFSVQKKQRMNVSTRSINLTTMAQLNEGYPYRFTGQFTRHRPFFLVFIIHPWFGGGQLNKNFAGTTDHVAKTLAAGAFQSFVNDMTLVEGITHAEASALLSGLVFLNGWPATGTDAPPSKPFCRVYLNGGAKHPLEVSDFDPFIKAFGDGMLVERIDPPPQPRSWRGLAAGLLLVVAAVAVLHYLAAQHQ</sequence>
<keyword evidence="1" id="KW-1133">Transmembrane helix</keyword>
<name>A0A1H2A8I8_9BRAD</name>
<dbReference type="Proteomes" id="UP000243904">
    <property type="component" value="Chromosome I"/>
</dbReference>
<evidence type="ECO:0000256" key="1">
    <source>
        <dbReference type="SAM" id="Phobius"/>
    </source>
</evidence>
<dbReference type="AlphaFoldDB" id="A0A1H2A8I8"/>
<keyword evidence="1" id="KW-0472">Membrane</keyword>
<keyword evidence="1" id="KW-0812">Transmembrane</keyword>
<gene>
    <name evidence="2" type="ORF">SAMN05444158_5969</name>
</gene>